<sequence length="49" mass="5061">MTFQNFPLSPRGALWLSVGAAVSARTGVSALDGMNLSTMMISTMTTAAP</sequence>
<accession>A0ABT5MZS5</accession>
<protein>
    <submittedName>
        <fullName evidence="1">Uncharacterized protein</fullName>
    </submittedName>
</protein>
<gene>
    <name evidence="1" type="ORF">PSQ40_09605</name>
</gene>
<dbReference type="RefSeq" id="WP_273951134.1">
    <property type="nucleotide sequence ID" value="NZ_JAQSIP010000003.1"/>
</dbReference>
<reference evidence="1 2" key="1">
    <citation type="submission" date="2023-02" db="EMBL/GenBank/DDBJ databases">
        <title>Bacterial whole genomic sequence of Curvibacter sp. HBC61.</title>
        <authorList>
            <person name="Le V."/>
            <person name="Ko S.-R."/>
            <person name="Ahn C.-Y."/>
            <person name="Oh H.-M."/>
        </authorList>
    </citation>
    <scope>NUCLEOTIDE SEQUENCE [LARGE SCALE GENOMIC DNA]</scope>
    <source>
        <strain evidence="1 2">HBC61</strain>
    </source>
</reference>
<dbReference type="EMBL" id="JAQSIP010000003">
    <property type="protein sequence ID" value="MDD0838824.1"/>
    <property type="molecule type" value="Genomic_DNA"/>
</dbReference>
<proteinExistence type="predicted"/>
<keyword evidence="2" id="KW-1185">Reference proteome</keyword>
<evidence type="ECO:0000313" key="2">
    <source>
        <dbReference type="Proteomes" id="UP001528673"/>
    </source>
</evidence>
<dbReference type="Proteomes" id="UP001528673">
    <property type="component" value="Unassembled WGS sequence"/>
</dbReference>
<comment type="caution">
    <text evidence="1">The sequence shown here is derived from an EMBL/GenBank/DDBJ whole genome shotgun (WGS) entry which is preliminary data.</text>
</comment>
<evidence type="ECO:0000313" key="1">
    <source>
        <dbReference type="EMBL" id="MDD0838824.1"/>
    </source>
</evidence>
<name>A0ABT5MZS5_9BURK</name>
<organism evidence="1 2">
    <name type="scientific">Curvibacter cyanobacteriorum</name>
    <dbReference type="NCBI Taxonomy" id="3026422"/>
    <lineage>
        <taxon>Bacteria</taxon>
        <taxon>Pseudomonadati</taxon>
        <taxon>Pseudomonadota</taxon>
        <taxon>Betaproteobacteria</taxon>
        <taxon>Burkholderiales</taxon>
        <taxon>Comamonadaceae</taxon>
        <taxon>Curvibacter</taxon>
    </lineage>
</organism>